<keyword evidence="1" id="KW-0812">Transmembrane</keyword>
<accession>A0A075WFP6</accession>
<name>A0A075WFP6_ARCFL</name>
<dbReference type="Proteomes" id="UP000028501">
    <property type="component" value="Chromosome"/>
</dbReference>
<dbReference type="KEGG" id="afg:AFULGI_00018470"/>
<dbReference type="HOGENOM" id="CLU_2968249_0_0_2"/>
<keyword evidence="1" id="KW-0472">Membrane</keyword>
<reference evidence="2 3" key="1">
    <citation type="submission" date="2013-07" db="EMBL/GenBank/DDBJ databases">
        <title>Genome of Archaeoglobus fulgidus.</title>
        <authorList>
            <person name="Fiebig A."/>
            <person name="Birkeland N.-K."/>
        </authorList>
    </citation>
    <scope>NUCLEOTIDE SEQUENCE [LARGE SCALE GENOMIC DNA]</scope>
    <source>
        <strain evidence="2 3">DSM 8774</strain>
    </source>
</reference>
<sequence length="58" mass="6567">MGEDAVRLGELALKLERYRYNVALATTWAIFGMVFGSMITLASSLMLLGLGYEVHWHY</sequence>
<dbReference type="GeneID" id="42809720"/>
<dbReference type="EMBL" id="CP006577">
    <property type="protein sequence ID" value="AIG98602.1"/>
    <property type="molecule type" value="Genomic_DNA"/>
</dbReference>
<protein>
    <submittedName>
        <fullName evidence="2">Uncharacterized protein</fullName>
    </submittedName>
</protein>
<organism evidence="2 3">
    <name type="scientific">Archaeoglobus fulgidus DSM 8774</name>
    <dbReference type="NCBI Taxonomy" id="1344584"/>
    <lineage>
        <taxon>Archaea</taxon>
        <taxon>Methanobacteriati</taxon>
        <taxon>Methanobacteriota</taxon>
        <taxon>Archaeoglobi</taxon>
        <taxon>Archaeoglobales</taxon>
        <taxon>Archaeoglobaceae</taxon>
        <taxon>Archaeoglobus</taxon>
    </lineage>
</organism>
<evidence type="ECO:0000313" key="2">
    <source>
        <dbReference type="EMBL" id="AIG98602.1"/>
    </source>
</evidence>
<gene>
    <name evidence="2" type="ORF">AFULGI_00018470</name>
</gene>
<proteinExistence type="predicted"/>
<evidence type="ECO:0000313" key="3">
    <source>
        <dbReference type="Proteomes" id="UP000028501"/>
    </source>
</evidence>
<dbReference type="RefSeq" id="WP_010879094.1">
    <property type="nucleotide sequence ID" value="NZ_CP006577.1"/>
</dbReference>
<dbReference type="AlphaFoldDB" id="A0A075WFP6"/>
<feature type="transmembrane region" description="Helical" evidence="1">
    <location>
        <begin position="21"/>
        <end position="48"/>
    </location>
</feature>
<dbReference type="SMR" id="A0A075WFP6"/>
<evidence type="ECO:0000256" key="1">
    <source>
        <dbReference type="SAM" id="Phobius"/>
    </source>
</evidence>
<keyword evidence="1" id="KW-1133">Transmembrane helix</keyword>